<accession>W0E6M8</accession>
<keyword evidence="5" id="KW-1185">Reference proteome</keyword>
<dbReference type="PROSITE" id="PS51371">
    <property type="entry name" value="CBS"/>
    <property type="match status" value="2"/>
</dbReference>
<dbReference type="InterPro" id="IPR046342">
    <property type="entry name" value="CBS_dom_sf"/>
</dbReference>
<dbReference type="Proteomes" id="UP000010847">
    <property type="component" value="Chromosome"/>
</dbReference>
<dbReference type="OrthoDB" id="1790451at2"/>
<reference evidence="4 5" key="1">
    <citation type="submission" date="2013-12" db="EMBL/GenBank/DDBJ databases">
        <authorList>
            <consortium name="DOE Joint Genome Institute"/>
            <person name="Smidt H."/>
            <person name="Huntemann M."/>
            <person name="Han J."/>
            <person name="Chen A."/>
            <person name="Kyrpides N."/>
            <person name="Mavromatis K."/>
            <person name="Markowitz V."/>
            <person name="Palaniappan K."/>
            <person name="Ivanova N."/>
            <person name="Schaumberg A."/>
            <person name="Pati A."/>
            <person name="Liolios K."/>
            <person name="Nordberg H.P."/>
            <person name="Cantor M.N."/>
            <person name="Hua S.X."/>
            <person name="Woyke T."/>
        </authorList>
    </citation>
    <scope>NUCLEOTIDE SEQUENCE [LARGE SCALE GENOMIC DNA]</scope>
    <source>
        <strain evidence="5">DSM 15288</strain>
    </source>
</reference>
<dbReference type="Gene3D" id="3.10.580.10">
    <property type="entry name" value="CBS-domain"/>
    <property type="match status" value="1"/>
</dbReference>
<dbReference type="CDD" id="cd04596">
    <property type="entry name" value="CBS_pair_DRTGG_assoc"/>
    <property type="match status" value="1"/>
</dbReference>
<dbReference type="EMBL" id="CP007032">
    <property type="protein sequence ID" value="AHF06550.1"/>
    <property type="molecule type" value="Genomic_DNA"/>
</dbReference>
<proteinExistence type="predicted"/>
<evidence type="ECO:0000259" key="3">
    <source>
        <dbReference type="PROSITE" id="PS51371"/>
    </source>
</evidence>
<evidence type="ECO:0000313" key="4">
    <source>
        <dbReference type="EMBL" id="AHF06550.1"/>
    </source>
</evidence>
<dbReference type="SUPFAM" id="SSF46785">
    <property type="entry name" value="Winged helix' DNA-binding domain"/>
    <property type="match status" value="1"/>
</dbReference>
<dbReference type="Gene3D" id="1.10.10.10">
    <property type="entry name" value="Winged helix-like DNA-binding domain superfamily/Winged helix DNA-binding domain"/>
    <property type="match status" value="1"/>
</dbReference>
<dbReference type="InterPro" id="IPR010766">
    <property type="entry name" value="DRTGG"/>
</dbReference>
<dbReference type="InterPro" id="IPR028979">
    <property type="entry name" value="Ser_kin/Pase_Hpr-like_N_sf"/>
</dbReference>
<dbReference type="SUPFAM" id="SSF75138">
    <property type="entry name" value="HprK N-terminal domain-like"/>
    <property type="match status" value="1"/>
</dbReference>
<gene>
    <name evidence="4" type="ORF">DESME_05345</name>
</gene>
<feature type="domain" description="CBS" evidence="3">
    <location>
        <begin position="196"/>
        <end position="254"/>
    </location>
</feature>
<organism evidence="4 5">
    <name type="scientific">Desulfitobacterium metallireducens DSM 15288</name>
    <dbReference type="NCBI Taxonomy" id="871968"/>
    <lineage>
        <taxon>Bacteria</taxon>
        <taxon>Bacillati</taxon>
        <taxon>Bacillota</taxon>
        <taxon>Clostridia</taxon>
        <taxon>Eubacteriales</taxon>
        <taxon>Desulfitobacteriaceae</taxon>
        <taxon>Desulfitobacterium</taxon>
    </lineage>
</organism>
<dbReference type="RefSeq" id="WP_006717960.1">
    <property type="nucleotide sequence ID" value="NZ_CP007032.1"/>
</dbReference>
<dbReference type="Pfam" id="PF00571">
    <property type="entry name" value="CBS"/>
    <property type="match status" value="2"/>
</dbReference>
<feature type="domain" description="CBS" evidence="3">
    <location>
        <begin position="255"/>
        <end position="312"/>
    </location>
</feature>
<dbReference type="Gene3D" id="3.10.129.10">
    <property type="entry name" value="Hotdog Thioesterase"/>
    <property type="match status" value="1"/>
</dbReference>
<dbReference type="HOGENOM" id="CLU_054913_0_0_9"/>
<dbReference type="InterPro" id="IPR036390">
    <property type="entry name" value="WH_DNA-bd_sf"/>
</dbReference>
<evidence type="ECO:0000256" key="2">
    <source>
        <dbReference type="PROSITE-ProRule" id="PRU00703"/>
    </source>
</evidence>
<dbReference type="Gene3D" id="3.40.1390.20">
    <property type="entry name" value="HprK N-terminal domain-like"/>
    <property type="match status" value="1"/>
</dbReference>
<dbReference type="InterPro" id="IPR036388">
    <property type="entry name" value="WH-like_DNA-bd_sf"/>
</dbReference>
<dbReference type="SUPFAM" id="SSF54637">
    <property type="entry name" value="Thioesterase/thiol ester dehydrase-isomerase"/>
    <property type="match status" value="1"/>
</dbReference>
<dbReference type="InterPro" id="IPR000644">
    <property type="entry name" value="CBS_dom"/>
</dbReference>
<name>W0E6M8_9FIRM</name>
<sequence>MSQTKHQQILSFIEDLAVGSKVSVRFIARELDVSEGTAYRAIKEAENKGFVRSIPKVGTIRIEGVKERQIEDLTLREVSQIVEGMVLCGAETLDHSPNKFIIAAMELDAMERYLEEEGLCIVGNRHDAQLYALNQGSPLLITGGFEPQQDVIDLARQKNLAVIESPYDTFAVTTMINRALYDRLIEKELVLVEDIMVKDVHYLTTKATVQDWYELAQKTSHSRFPVVDEEMIVVGIITAVDLAGADMKTSVVDVMNSKPYVVGRDDSVTHVSRIMVWEGWEIAAVVEQGKLIGIISLQDVIEAYQQVQKQPQFGETVDNLILSGFRYLEDSENLTIEGEITQFMINEFGSASVGVLVTVMNMAGYIALRKQYRLDAITENFTLYQLQPLAVGTQVRITAKLLLVSKKHSNIEIDVYAEDSLVAKGLMSARMGHK</sequence>
<dbReference type="AlphaFoldDB" id="W0E6M8"/>
<dbReference type="Pfam" id="PF07085">
    <property type="entry name" value="DRTGG"/>
    <property type="match status" value="1"/>
</dbReference>
<dbReference type="SMART" id="SM00116">
    <property type="entry name" value="CBS"/>
    <property type="match status" value="2"/>
</dbReference>
<keyword evidence="1 2" id="KW-0129">CBS domain</keyword>
<dbReference type="SUPFAM" id="SSF54631">
    <property type="entry name" value="CBS-domain pair"/>
    <property type="match status" value="1"/>
</dbReference>
<protein>
    <submittedName>
        <fullName evidence="4">Transcriptional regulator</fullName>
    </submittedName>
</protein>
<dbReference type="PANTHER" id="PTHR43080">
    <property type="entry name" value="CBS DOMAIN-CONTAINING PROTEIN CBSX3, MITOCHONDRIAL"/>
    <property type="match status" value="1"/>
</dbReference>
<evidence type="ECO:0000256" key="1">
    <source>
        <dbReference type="ARBA" id="ARBA00023122"/>
    </source>
</evidence>
<dbReference type="InterPro" id="IPR029069">
    <property type="entry name" value="HotDog_dom_sf"/>
</dbReference>
<dbReference type="InterPro" id="IPR051257">
    <property type="entry name" value="Diverse_CBS-Domain"/>
</dbReference>
<evidence type="ECO:0000313" key="5">
    <source>
        <dbReference type="Proteomes" id="UP000010847"/>
    </source>
</evidence>
<dbReference type="eggNOG" id="COG4109">
    <property type="taxonomic scope" value="Bacteria"/>
</dbReference>
<dbReference type="STRING" id="871968.DESME_05345"/>
<dbReference type="PANTHER" id="PTHR43080:SF2">
    <property type="entry name" value="CBS DOMAIN-CONTAINING PROTEIN"/>
    <property type="match status" value="1"/>
</dbReference>
<dbReference type="KEGG" id="dmt:DESME_05345"/>